<evidence type="ECO:0000313" key="2">
    <source>
        <dbReference type="Proteomes" id="UP001205906"/>
    </source>
</evidence>
<protein>
    <recommendedName>
        <fullName evidence="3">DUF2336 domain-containing protein</fullName>
    </recommendedName>
</protein>
<dbReference type="Proteomes" id="UP001205906">
    <property type="component" value="Unassembled WGS sequence"/>
</dbReference>
<reference evidence="1 2" key="1">
    <citation type="submission" date="2022-06" db="EMBL/GenBank/DDBJ databases">
        <title>Mesorhizobium sp. strain RP14 Genome sequencing and assembly.</title>
        <authorList>
            <person name="Kim I."/>
        </authorList>
    </citation>
    <scope>NUCLEOTIDE SEQUENCE [LARGE SCALE GENOMIC DNA]</scope>
    <source>
        <strain evidence="2">RP14(2022)</strain>
    </source>
</reference>
<organism evidence="1 2">
    <name type="scientific">Mesorhizobium liriopis</name>
    <dbReference type="NCBI Taxonomy" id="2953882"/>
    <lineage>
        <taxon>Bacteria</taxon>
        <taxon>Pseudomonadati</taxon>
        <taxon>Pseudomonadota</taxon>
        <taxon>Alphaproteobacteria</taxon>
        <taxon>Hyphomicrobiales</taxon>
        <taxon>Phyllobacteriaceae</taxon>
        <taxon>Mesorhizobium</taxon>
    </lineage>
</organism>
<name>A0ABT1C1C6_9HYPH</name>
<evidence type="ECO:0000313" key="1">
    <source>
        <dbReference type="EMBL" id="MCO6048624.1"/>
    </source>
</evidence>
<keyword evidence="2" id="KW-1185">Reference proteome</keyword>
<gene>
    <name evidence="1" type="ORF">NGM99_02315</name>
</gene>
<accession>A0ABT1C1C6</accession>
<comment type="caution">
    <text evidence="1">The sequence shown here is derived from an EMBL/GenBank/DDBJ whole genome shotgun (WGS) entry which is preliminary data.</text>
</comment>
<proteinExistence type="predicted"/>
<evidence type="ECO:0008006" key="3">
    <source>
        <dbReference type="Google" id="ProtNLM"/>
    </source>
</evidence>
<dbReference type="RefSeq" id="WP_252815524.1">
    <property type="nucleotide sequence ID" value="NZ_JAMXQS010000001.1"/>
</dbReference>
<sequence>MSSSVFRQIALADNADERAEGLFRAAVSAYCSLPRPSRQDASRLDTLAVPLLEKVPAAARRFASAALSECETAPRDLVRHLCNDTIDVAAPLLVRSPAISDVDLLTLIGRHGQAHAVAIGRRRDLNPVIAGLVRAIEQPLVPPQPEAKPDPAAQTRDHLRTMMRPAPATRRTTFLRLRDSALTGKPALLATALADALGIWFDRAASIVAHGDLAELGLALRAVELRSEEAFVLTAMVSPHAFGDLNRIVNFIRAYDSITPQQVATALERWREDGRPGSRVRA</sequence>
<dbReference type="EMBL" id="JAMXQS010000001">
    <property type="protein sequence ID" value="MCO6048624.1"/>
    <property type="molecule type" value="Genomic_DNA"/>
</dbReference>